<feature type="transmembrane region" description="Helical" evidence="8">
    <location>
        <begin position="162"/>
        <end position="179"/>
    </location>
</feature>
<dbReference type="InterPro" id="IPR038731">
    <property type="entry name" value="RgtA/B/C-like"/>
</dbReference>
<protein>
    <submittedName>
        <fullName evidence="10">4-amino-4-deoxy-L-arabinose transferase-like glycosyltransferase</fullName>
    </submittedName>
</protein>
<keyword evidence="7 8" id="KW-0472">Membrane</keyword>
<evidence type="ECO:0000256" key="6">
    <source>
        <dbReference type="ARBA" id="ARBA00022989"/>
    </source>
</evidence>
<keyword evidence="5 8" id="KW-0812">Transmembrane</keyword>
<organism evidence="10 11">
    <name type="scientific">Desulfomicrobium macestii</name>
    <dbReference type="NCBI Taxonomy" id="90731"/>
    <lineage>
        <taxon>Bacteria</taxon>
        <taxon>Pseudomonadati</taxon>
        <taxon>Thermodesulfobacteriota</taxon>
        <taxon>Desulfovibrionia</taxon>
        <taxon>Desulfovibrionales</taxon>
        <taxon>Desulfomicrobiaceae</taxon>
        <taxon>Desulfomicrobium</taxon>
    </lineage>
</organism>
<feature type="transmembrane region" description="Helical" evidence="8">
    <location>
        <begin position="314"/>
        <end position="334"/>
    </location>
</feature>
<keyword evidence="11" id="KW-1185">Reference proteome</keyword>
<sequence>MSLHSNFISNTSGESMPAPCLRSTALLGGLLGLSILLYAGIFAHRDILGVDIMEARNLITAEEMIQTGHWLLPTLHGEPRLAKPPLPTWLTAGAMLIGNAGLDTDLTVNRIPSALAGLLLAVSLFGLTRFWTKNTAAAAWATAFLTTSYMFVLMARRNSWDIYCHAFMLAAIWGVAVIAESPAPRRKLAVGTGLLLGLSGLSKGPVSYYALLLPFAIALLATGGRMGFRLHARDLAVALGIGVALTSVWSMVAWMAMPHDFSRMLATEQGAWFTEHTKPFWFYLQFPLMTGIWSLVACTALWPRHARCRVEPLLPYWRPVLWCLGSVLLLMLVPEKKDRYLLPVLIPLCQLMGVYLTGLLRDPEKGGRLGRALILANSAIFGLVCISVSIALFWLWARFPALDGIELTGVTVTAGFAVMLLFLLCRSQHLSELFVAKFSILGLCCLFLPAIVQPSVGDMSIPLAEIRTFTSKGPVLCDSSLKFQDSWIIGSKPLAQNDYANIELPDKIYFVSRRENPVLPESLREYAPQARMDVHDFSGKKLYFIALDRRLTQ</sequence>
<dbReference type="PANTHER" id="PTHR33908">
    <property type="entry name" value="MANNOSYLTRANSFERASE YKCB-RELATED"/>
    <property type="match status" value="1"/>
</dbReference>
<dbReference type="Proteomes" id="UP000639010">
    <property type="component" value="Unassembled WGS sequence"/>
</dbReference>
<evidence type="ECO:0000256" key="2">
    <source>
        <dbReference type="ARBA" id="ARBA00022475"/>
    </source>
</evidence>
<feature type="transmembrane region" description="Helical" evidence="8">
    <location>
        <begin position="206"/>
        <end position="223"/>
    </location>
</feature>
<reference evidence="10 11" key="1">
    <citation type="submission" date="2020-10" db="EMBL/GenBank/DDBJ databases">
        <title>Genomic Encyclopedia of Type Strains, Phase IV (KMG-IV): sequencing the most valuable type-strain genomes for metagenomic binning, comparative biology and taxonomic classification.</title>
        <authorList>
            <person name="Goeker M."/>
        </authorList>
    </citation>
    <scope>NUCLEOTIDE SEQUENCE [LARGE SCALE GENOMIC DNA]</scope>
    <source>
        <strain evidence="10 11">DSM 4194</strain>
    </source>
</reference>
<feature type="transmembrane region" description="Helical" evidence="8">
    <location>
        <begin position="21"/>
        <end position="43"/>
    </location>
</feature>
<feature type="transmembrane region" description="Helical" evidence="8">
    <location>
        <begin position="235"/>
        <end position="257"/>
    </location>
</feature>
<feature type="domain" description="Glycosyltransferase RgtA/B/C/D-like" evidence="9">
    <location>
        <begin position="83"/>
        <end position="248"/>
    </location>
</feature>
<evidence type="ECO:0000313" key="11">
    <source>
        <dbReference type="Proteomes" id="UP000639010"/>
    </source>
</evidence>
<name>A0ABR9H1D5_9BACT</name>
<dbReference type="InterPro" id="IPR050297">
    <property type="entry name" value="LipidA_mod_glycosyltrf_83"/>
</dbReference>
<evidence type="ECO:0000256" key="4">
    <source>
        <dbReference type="ARBA" id="ARBA00022679"/>
    </source>
</evidence>
<evidence type="ECO:0000256" key="1">
    <source>
        <dbReference type="ARBA" id="ARBA00004651"/>
    </source>
</evidence>
<comment type="caution">
    <text evidence="10">The sequence shown here is derived from an EMBL/GenBank/DDBJ whole genome shotgun (WGS) entry which is preliminary data.</text>
</comment>
<feature type="transmembrane region" description="Helical" evidence="8">
    <location>
        <begin position="114"/>
        <end position="131"/>
    </location>
</feature>
<evidence type="ECO:0000256" key="8">
    <source>
        <dbReference type="SAM" id="Phobius"/>
    </source>
</evidence>
<dbReference type="EMBL" id="JADBGG010000006">
    <property type="protein sequence ID" value="MBE1424503.1"/>
    <property type="molecule type" value="Genomic_DNA"/>
</dbReference>
<feature type="transmembrane region" description="Helical" evidence="8">
    <location>
        <begin position="372"/>
        <end position="395"/>
    </location>
</feature>
<feature type="transmembrane region" description="Helical" evidence="8">
    <location>
        <begin position="137"/>
        <end position="155"/>
    </location>
</feature>
<dbReference type="Pfam" id="PF13231">
    <property type="entry name" value="PMT_2"/>
    <property type="match status" value="1"/>
</dbReference>
<evidence type="ECO:0000256" key="7">
    <source>
        <dbReference type="ARBA" id="ARBA00023136"/>
    </source>
</evidence>
<feature type="transmembrane region" description="Helical" evidence="8">
    <location>
        <begin position="340"/>
        <end position="360"/>
    </location>
</feature>
<feature type="transmembrane region" description="Helical" evidence="8">
    <location>
        <begin position="434"/>
        <end position="452"/>
    </location>
</feature>
<gene>
    <name evidence="10" type="ORF">H4684_001135</name>
</gene>
<evidence type="ECO:0000256" key="3">
    <source>
        <dbReference type="ARBA" id="ARBA00022676"/>
    </source>
</evidence>
<feature type="transmembrane region" description="Helical" evidence="8">
    <location>
        <begin position="407"/>
        <end position="425"/>
    </location>
</feature>
<keyword evidence="4" id="KW-0808">Transferase</keyword>
<comment type="subcellular location">
    <subcellularLocation>
        <location evidence="1">Cell membrane</location>
        <topology evidence="1">Multi-pass membrane protein</topology>
    </subcellularLocation>
</comment>
<feature type="transmembrane region" description="Helical" evidence="8">
    <location>
        <begin position="280"/>
        <end position="302"/>
    </location>
</feature>
<evidence type="ECO:0000313" key="10">
    <source>
        <dbReference type="EMBL" id="MBE1424503.1"/>
    </source>
</evidence>
<accession>A0ABR9H1D5</accession>
<keyword evidence="3" id="KW-0328">Glycosyltransferase</keyword>
<evidence type="ECO:0000256" key="5">
    <source>
        <dbReference type="ARBA" id="ARBA00022692"/>
    </source>
</evidence>
<keyword evidence="6 8" id="KW-1133">Transmembrane helix</keyword>
<keyword evidence="2" id="KW-1003">Cell membrane</keyword>
<evidence type="ECO:0000259" key="9">
    <source>
        <dbReference type="Pfam" id="PF13231"/>
    </source>
</evidence>
<dbReference type="RefSeq" id="WP_192623110.1">
    <property type="nucleotide sequence ID" value="NZ_JADBGG010000006.1"/>
</dbReference>
<dbReference type="PANTHER" id="PTHR33908:SF3">
    <property type="entry name" value="UNDECAPRENYL PHOSPHATE-ALPHA-4-AMINO-4-DEOXY-L-ARABINOSE ARABINOSYL TRANSFERASE"/>
    <property type="match status" value="1"/>
</dbReference>
<proteinExistence type="predicted"/>